<comment type="similarity">
    <text evidence="2 9">Belongs to the pyrroline-5-carboxylate reductase family.</text>
</comment>
<evidence type="ECO:0000256" key="7">
    <source>
        <dbReference type="ARBA" id="ARBA00049975"/>
    </source>
</evidence>
<dbReference type="Gene3D" id="3.40.50.720">
    <property type="entry name" value="NAD(P)-binding Rossmann-like Domain"/>
    <property type="match status" value="2"/>
</dbReference>
<keyword evidence="3 9" id="KW-0641">Proline biosynthesis</keyword>
<feature type="binding site" evidence="8">
    <location>
        <begin position="9"/>
        <end position="14"/>
    </location>
    <ligand>
        <name>NADP(+)</name>
        <dbReference type="ChEBI" id="CHEBI:58349"/>
    </ligand>
</feature>
<dbReference type="GO" id="GO:0004735">
    <property type="term" value="F:pyrroline-5-carboxylate reductase activity"/>
    <property type="evidence" value="ECO:0007669"/>
    <property type="project" value="UniProtKB-EC"/>
</dbReference>
<dbReference type="EC" id="1.5.1.2" evidence="9"/>
<evidence type="ECO:0000259" key="10">
    <source>
        <dbReference type="Pfam" id="PF03807"/>
    </source>
</evidence>
<comment type="function">
    <text evidence="7">Oxidoreductase that catalyzes the last step in proline biosynthesis, which corresponds to the reduction of pyrroline-5-carboxylate (P5C) to L-proline using NAD(P)H. Proline is synthesized from either glutamate or ornithine; both are converted to P5C, and then to proline via pyrroline-5-carboxylate reductases (PYCRs). PYCR3 is exclusively linked to the biosynthesis of proline from ornithine.</text>
</comment>
<gene>
    <name evidence="13" type="primary">LOC108666450</name>
</gene>
<dbReference type="InterPro" id="IPR008927">
    <property type="entry name" value="6-PGluconate_DH-like_C_sf"/>
</dbReference>
<evidence type="ECO:0000256" key="9">
    <source>
        <dbReference type="RuleBase" id="RU003903"/>
    </source>
</evidence>
<comment type="catalytic activity">
    <reaction evidence="9">
        <text>L-proline + NADP(+) = (S)-1-pyrroline-5-carboxylate + NADPH + 2 H(+)</text>
        <dbReference type="Rhea" id="RHEA:14109"/>
        <dbReference type="ChEBI" id="CHEBI:15378"/>
        <dbReference type="ChEBI" id="CHEBI:17388"/>
        <dbReference type="ChEBI" id="CHEBI:57783"/>
        <dbReference type="ChEBI" id="CHEBI:58349"/>
        <dbReference type="ChEBI" id="CHEBI:60039"/>
        <dbReference type="EC" id="1.5.1.2"/>
    </reaction>
</comment>
<feature type="binding site" evidence="8">
    <location>
        <position position="59"/>
    </location>
    <ligand>
        <name>NADPH</name>
        <dbReference type="ChEBI" id="CHEBI:57783"/>
    </ligand>
</feature>
<sequence>MGPLRISFIGAGNMAQALAKGLIASGVTQASNITAASPVADLHLLQQMQEMGCKVSHSNTAVTSSSVPLALLERTLGRGRRVVRGMPNTPALLQAGASVYCRGAWATDADAHLTHTLLSSVGDCYEVPEKFMNAVTALSGAGPAYAFLMIEALADGGVREGLPRALAIKLAAKTLLGGARMVLESDSHPGALKDAVCSPGGCTIAGVSALEGAGVRGALINAVTQATLRAQQLADVANTSSKNERRVTQDAVDNIVKVEN</sequence>
<accession>A0A8B7N4P5</accession>
<dbReference type="InterPro" id="IPR029036">
    <property type="entry name" value="P5CR_dimer"/>
</dbReference>
<dbReference type="UniPathway" id="UPA00098">
    <property type="reaction ID" value="UER00361"/>
</dbReference>
<dbReference type="OrthoDB" id="10263291at2759"/>
<dbReference type="InterPro" id="IPR036291">
    <property type="entry name" value="NAD(P)-bd_dom_sf"/>
</dbReference>
<evidence type="ECO:0000313" key="12">
    <source>
        <dbReference type="Proteomes" id="UP000694843"/>
    </source>
</evidence>
<evidence type="ECO:0000256" key="4">
    <source>
        <dbReference type="ARBA" id="ARBA00022857"/>
    </source>
</evidence>
<evidence type="ECO:0000256" key="1">
    <source>
        <dbReference type="ARBA" id="ARBA00005205"/>
    </source>
</evidence>
<dbReference type="OMA" id="MMLNTPV"/>
<organism evidence="12 13">
    <name type="scientific">Hyalella azteca</name>
    <name type="common">Amphipod</name>
    <dbReference type="NCBI Taxonomy" id="294128"/>
    <lineage>
        <taxon>Eukaryota</taxon>
        <taxon>Metazoa</taxon>
        <taxon>Ecdysozoa</taxon>
        <taxon>Arthropoda</taxon>
        <taxon>Crustacea</taxon>
        <taxon>Multicrustacea</taxon>
        <taxon>Malacostraca</taxon>
        <taxon>Eumalacostraca</taxon>
        <taxon>Peracarida</taxon>
        <taxon>Amphipoda</taxon>
        <taxon>Senticaudata</taxon>
        <taxon>Talitrida</taxon>
        <taxon>Talitroidea</taxon>
        <taxon>Hyalellidae</taxon>
        <taxon>Hyalella</taxon>
    </lineage>
</organism>
<name>A0A8B7N4P5_HYAAZ</name>
<evidence type="ECO:0000256" key="6">
    <source>
        <dbReference type="ARBA" id="ARBA00038523"/>
    </source>
</evidence>
<protein>
    <recommendedName>
        <fullName evidence="9">Pyrroline-5-carboxylate reductase</fullName>
        <ecNumber evidence="9">1.5.1.2</ecNumber>
    </recommendedName>
</protein>
<dbReference type="Pfam" id="PF14748">
    <property type="entry name" value="P5CR_dimer"/>
    <property type="match status" value="1"/>
</dbReference>
<dbReference type="FunFam" id="1.10.3730.10:FF:000001">
    <property type="entry name" value="Pyrroline-5-carboxylate reductase"/>
    <property type="match status" value="1"/>
</dbReference>
<dbReference type="PROSITE" id="PS00521">
    <property type="entry name" value="P5CR"/>
    <property type="match status" value="1"/>
</dbReference>
<evidence type="ECO:0000256" key="3">
    <source>
        <dbReference type="ARBA" id="ARBA00022650"/>
    </source>
</evidence>
<evidence type="ECO:0000256" key="5">
    <source>
        <dbReference type="ARBA" id="ARBA00023002"/>
    </source>
</evidence>
<dbReference type="SUPFAM" id="SSF51735">
    <property type="entry name" value="NAD(P)-binding Rossmann-fold domains"/>
    <property type="match status" value="1"/>
</dbReference>
<evidence type="ECO:0000256" key="2">
    <source>
        <dbReference type="ARBA" id="ARBA00005525"/>
    </source>
</evidence>
<evidence type="ECO:0000259" key="11">
    <source>
        <dbReference type="Pfam" id="PF14748"/>
    </source>
</evidence>
<dbReference type="Pfam" id="PF03807">
    <property type="entry name" value="F420_oxidored"/>
    <property type="match status" value="1"/>
</dbReference>
<keyword evidence="4 8" id="KW-0521">NADP</keyword>
<dbReference type="NCBIfam" id="TIGR00112">
    <property type="entry name" value="proC"/>
    <property type="match status" value="1"/>
</dbReference>
<reference evidence="13" key="1">
    <citation type="submission" date="2025-08" db="UniProtKB">
        <authorList>
            <consortium name="RefSeq"/>
        </authorList>
    </citation>
    <scope>IDENTIFICATION</scope>
    <source>
        <tissue evidence="13">Whole organism</tissue>
    </source>
</reference>
<dbReference type="InterPro" id="IPR028939">
    <property type="entry name" value="P5C_Rdtase_cat_N"/>
</dbReference>
<comment type="subunit">
    <text evidence="6">Homodecamer; composed of 5 homodimers.</text>
</comment>
<dbReference type="PANTHER" id="PTHR11645:SF0">
    <property type="entry name" value="PYRROLINE-5-CARBOXYLATE REDUCTASE 3"/>
    <property type="match status" value="1"/>
</dbReference>
<dbReference type="SUPFAM" id="SSF48179">
    <property type="entry name" value="6-phosphogluconate dehydrogenase C-terminal domain-like"/>
    <property type="match status" value="1"/>
</dbReference>
<feature type="binding site" evidence="8">
    <location>
        <position position="37"/>
    </location>
    <ligand>
        <name>NADP(+)</name>
        <dbReference type="ChEBI" id="CHEBI:58349"/>
    </ligand>
</feature>
<dbReference type="PANTHER" id="PTHR11645">
    <property type="entry name" value="PYRROLINE-5-CARBOXYLATE REDUCTASE"/>
    <property type="match status" value="1"/>
</dbReference>
<dbReference type="HAMAP" id="MF_01925">
    <property type="entry name" value="P5C_reductase"/>
    <property type="match status" value="1"/>
</dbReference>
<dbReference type="Proteomes" id="UP000694843">
    <property type="component" value="Unplaced"/>
</dbReference>
<proteinExistence type="inferred from homology"/>
<dbReference type="AlphaFoldDB" id="A0A8B7N4P5"/>
<dbReference type="RefSeq" id="XP_018008816.1">
    <property type="nucleotide sequence ID" value="XM_018153327.2"/>
</dbReference>
<dbReference type="PIRSF" id="PIRSF000193">
    <property type="entry name" value="Pyrrol-5-carb_rd"/>
    <property type="match status" value="1"/>
</dbReference>
<keyword evidence="5 9" id="KW-0560">Oxidoreductase</keyword>
<feature type="domain" description="Pyrroline-5-carboxylate reductase catalytic N-terminal" evidence="10">
    <location>
        <begin position="5"/>
        <end position="65"/>
    </location>
</feature>
<keyword evidence="12" id="KW-1185">Reference proteome</keyword>
<dbReference type="InterPro" id="IPR000304">
    <property type="entry name" value="Pyrroline-COOH_reductase"/>
</dbReference>
<keyword evidence="9" id="KW-0028">Amino-acid biosynthesis</keyword>
<evidence type="ECO:0000313" key="13">
    <source>
        <dbReference type="RefSeq" id="XP_018008816.1"/>
    </source>
</evidence>
<dbReference type="KEGG" id="hazt:108666450"/>
<dbReference type="Gene3D" id="1.10.3730.10">
    <property type="entry name" value="ProC C-terminal domain-like"/>
    <property type="match status" value="1"/>
</dbReference>
<dbReference type="GO" id="GO:0055129">
    <property type="term" value="P:L-proline biosynthetic process"/>
    <property type="evidence" value="ECO:0007669"/>
    <property type="project" value="UniProtKB-UniPathway"/>
</dbReference>
<dbReference type="GeneID" id="108666450"/>
<evidence type="ECO:0000256" key="8">
    <source>
        <dbReference type="PIRSR" id="PIRSR000193-1"/>
    </source>
</evidence>
<dbReference type="InterPro" id="IPR053790">
    <property type="entry name" value="P5CR-like_CS"/>
</dbReference>
<feature type="domain" description="Pyrroline-5-carboxylate reductase dimerisation" evidence="11">
    <location>
        <begin position="129"/>
        <end position="233"/>
    </location>
</feature>
<comment type="pathway">
    <text evidence="1 9">Amino-acid biosynthesis; L-proline biosynthesis; L-proline from L-glutamate 5-semialdehyde: step 1/1.</text>
</comment>